<protein>
    <submittedName>
        <fullName evidence="1">Uncharacterized protein</fullName>
    </submittedName>
</protein>
<organism evidence="1 2">
    <name type="scientific">Flavobacterium succinicans</name>
    <dbReference type="NCBI Taxonomy" id="29536"/>
    <lineage>
        <taxon>Bacteria</taxon>
        <taxon>Pseudomonadati</taxon>
        <taxon>Bacteroidota</taxon>
        <taxon>Flavobacteriia</taxon>
        <taxon>Flavobacteriales</taxon>
        <taxon>Flavobacteriaceae</taxon>
        <taxon>Flavobacterium</taxon>
    </lineage>
</organism>
<dbReference type="eggNOG" id="ENOG503338T">
    <property type="taxonomic scope" value="Bacteria"/>
</dbReference>
<gene>
    <name evidence="1" type="ORF">SAMN05444143_102204</name>
</gene>
<reference evidence="2" key="1">
    <citation type="submission" date="2016-10" db="EMBL/GenBank/DDBJ databases">
        <authorList>
            <person name="Varghese N."/>
            <person name="Submissions S."/>
        </authorList>
    </citation>
    <scope>NUCLEOTIDE SEQUENCE [LARGE SCALE GENOMIC DNA]</scope>
    <source>
        <strain evidence="2">DSM 4002</strain>
    </source>
</reference>
<keyword evidence="2" id="KW-1185">Reference proteome</keyword>
<evidence type="ECO:0000313" key="2">
    <source>
        <dbReference type="Proteomes" id="UP000182961"/>
    </source>
</evidence>
<accession>A0A1I4TP70</accession>
<dbReference type="AlphaFoldDB" id="A0A1I4TP70"/>
<dbReference type="Proteomes" id="UP000182961">
    <property type="component" value="Unassembled WGS sequence"/>
</dbReference>
<name>A0A1I4TP70_9FLAO</name>
<proteinExistence type="predicted"/>
<dbReference type="EMBL" id="FOUT01000002">
    <property type="protein sequence ID" value="SFM78367.1"/>
    <property type="molecule type" value="Genomic_DNA"/>
</dbReference>
<sequence>MYMKVSYILDRYDVIFQQTISPTIFSNKTIAEELTSNEQKSYRIFEIEIHPIKKGNNLSVCKKTHSLLPQVEVGELKSIIYYNEYLEYIPELKSIIDLTGEPIFIAKNKYCHNKFFVYEKCSITEIPLNEQELIYTNLILQHENVAIIRAIKQQVFNSKSNVKIKHFIHKMQSALEAHLHVVLKHIDPKSKTELYQYSTAYDKIDCLKCQFYHLEKLLIFLEREYAAFLNDKSMVPYRTVLSDEVAIAAKLDCVKNSILAMVIDKELLQIIYKPLLVLSELQVQEKISHQQYKYSKNYLNKIFKFIKANPREISTIDWCHWLKEMNYNSFEFLDFFSGILKTECNNCATLVEALDLMFFHLKEFNQSKSKTTLPYNQKLPSIENQVIGWIEEEIIYLNRKKSITKEIVVPKEVEDDNEKLQLGISVPQLAFMIRIMIEAGTIRNTSTKEVIRIFSKICKTEKAENISYDSLRAKYYNIENSASEAVQKRIEKHLELSKQ</sequence>
<evidence type="ECO:0000313" key="1">
    <source>
        <dbReference type="EMBL" id="SFM78367.1"/>
    </source>
</evidence>